<dbReference type="Proteomes" id="UP001454036">
    <property type="component" value="Unassembled WGS sequence"/>
</dbReference>
<name>A0AAV3PDS7_LITER</name>
<protein>
    <submittedName>
        <fullName evidence="1">Uncharacterized protein</fullName>
    </submittedName>
</protein>
<evidence type="ECO:0000313" key="1">
    <source>
        <dbReference type="EMBL" id="GAA0149535.1"/>
    </source>
</evidence>
<dbReference type="EMBL" id="BAABME010001422">
    <property type="protein sequence ID" value="GAA0149535.1"/>
    <property type="molecule type" value="Genomic_DNA"/>
</dbReference>
<proteinExistence type="predicted"/>
<evidence type="ECO:0000313" key="2">
    <source>
        <dbReference type="Proteomes" id="UP001454036"/>
    </source>
</evidence>
<gene>
    <name evidence="1" type="ORF">LIER_08685</name>
</gene>
<keyword evidence="2" id="KW-1185">Reference proteome</keyword>
<accession>A0AAV3PDS7</accession>
<dbReference type="AlphaFoldDB" id="A0AAV3PDS7"/>
<comment type="caution">
    <text evidence="1">The sequence shown here is derived from an EMBL/GenBank/DDBJ whole genome shotgun (WGS) entry which is preliminary data.</text>
</comment>
<sequence length="106" mass="12561">MVPSLHTKSSNRQIGFEEERNDQRLREYLNFVDELREEAFYKTLKYKQLMPQSYNRRVKNRQFHSGDLVLRLLSELAKRTEQVESQMGGVVSGEKYVGPTTYELED</sequence>
<organism evidence="1 2">
    <name type="scientific">Lithospermum erythrorhizon</name>
    <name type="common">Purple gromwell</name>
    <name type="synonym">Lithospermum officinale var. erythrorhizon</name>
    <dbReference type="NCBI Taxonomy" id="34254"/>
    <lineage>
        <taxon>Eukaryota</taxon>
        <taxon>Viridiplantae</taxon>
        <taxon>Streptophyta</taxon>
        <taxon>Embryophyta</taxon>
        <taxon>Tracheophyta</taxon>
        <taxon>Spermatophyta</taxon>
        <taxon>Magnoliopsida</taxon>
        <taxon>eudicotyledons</taxon>
        <taxon>Gunneridae</taxon>
        <taxon>Pentapetalae</taxon>
        <taxon>asterids</taxon>
        <taxon>lamiids</taxon>
        <taxon>Boraginales</taxon>
        <taxon>Boraginaceae</taxon>
        <taxon>Boraginoideae</taxon>
        <taxon>Lithospermeae</taxon>
        <taxon>Lithospermum</taxon>
    </lineage>
</organism>
<reference evidence="1 2" key="1">
    <citation type="submission" date="2024-01" db="EMBL/GenBank/DDBJ databases">
        <title>The complete chloroplast genome sequence of Lithospermum erythrorhizon: insights into the phylogenetic relationship among Boraginaceae species and the maternal lineages of purple gromwells.</title>
        <authorList>
            <person name="Okada T."/>
            <person name="Watanabe K."/>
        </authorList>
    </citation>
    <scope>NUCLEOTIDE SEQUENCE [LARGE SCALE GENOMIC DNA]</scope>
</reference>